<keyword evidence="1" id="KW-0808">Transferase</keyword>
<accession>A0A6M3YNU3</accession>
<reference evidence="6" key="1">
    <citation type="submission" date="2020-01" db="EMBL/GenBank/DDBJ databases">
        <title>Viral genomes from wild and zoo birds in China.</title>
        <authorList>
            <person name="Zhao M."/>
            <person name="Shan L.T."/>
            <person name="Yang X.S."/>
            <person name="Zhang W."/>
        </authorList>
    </citation>
    <scope>NUCLEOTIDE SEQUENCE</scope>
    <source>
        <strain evidence="6">Wpk049shi04</strain>
    </source>
</reference>
<evidence type="ECO:0000313" key="6">
    <source>
        <dbReference type="EMBL" id="QJI53490.1"/>
    </source>
</evidence>
<dbReference type="InterPro" id="IPR054403">
    <property type="entry name" value="RdRp_palm_ribovirus"/>
</dbReference>
<dbReference type="SUPFAM" id="SSF56672">
    <property type="entry name" value="DNA/RNA polymerases"/>
    <property type="match status" value="1"/>
</dbReference>
<sequence length="1127" mass="124895">MDCSNPVVDSSRATLKSILNSAKMLKRQDLMYLRELGDSARRALINMPDAEEQTVKGALSRLVPPELGESHMEVARVPCKKVLDFIPIASLTRDDGSEIRCSAVNSSNGRVSINRSFAQGKQATSLVSGLVRVYSPEEVAESMNSTIYSSGTVDGFVNRLSLMTSRKCVDIKVDPTGVVPAKVATLKKLLPVGEVKSWHAEDLSELLADVTTSKNASAGAPYWRSKGECLPDVLEYGVPALVDAIKGGPEVFKKFYLENPEMFVLECKNKTDRYEVAKLKDKTRPYFNTPAHIALLQSALMQPFCRALKLFTEGGRCRNAYGYTLAKGGGAALWKRMEDSLKTGTPFFFAYGDDVDLYVPHKGDLYRVSPDFKQMDYSVDYGTLVLTLDYIQQTYVEQHGHNAFWEHFFVLWKELLKDPRFLVQGTGVYTKNADGLMSGVVGTTLFDTVKSVLAYERYLVYLQTAGRIKLFSEHASKQFFEQQGLEIKAGTWNPEKVNMHLLPGHIDGNNFVPGRLPSENKFLGVQLMPVAGPKHVDFVPFLPKEDWLTCLCTPRDGPHNGRPSNTAKLRTHFDRMRGYLVTGAAFDESARNYCYSEIDRIPSDVILMQTQSAALGEIENIVGEEFEYPTSECVPHLKWIFDIYASEENKFSLPPLDVFEDRVLQAVRSHRLVDRRVKLEVKNRVTHFEPDTEEVELPDLGLPDKPARSAPVTVPEMALVPGAFKPITSFIDEAIYYIGDGVMTVAEVAGAMGMSVGRCAGLLHTEGLYLRDIGGELLVSQYPILFEDERNPRISELKQIEQKIESPSPYSVNADKAAIVANAAEVLHETSLPGPPILNVESQANFMHAKTIADRIANQLEAKFITSYKTNPVLIGEGPNKKSVVRVVLRAKFSGGDNFLTVQGPNKSSCTAKMFQRIIALNDAKISVLATAVVKTDPIMGRYGEIDFSNVPPPAEFADPPPPVGPQPYHLSWADENVEVSQEAPAKVRLVVKFKGKDVELELEEKDGLLFAHGSEGVVEAFMHGGNVRVEDVDRKSLMKHINTRNNDFKRYEKRRKDRSGEAKAAAPKAPAKRPEGRSSSESLSKTARVANPDNLGFRKRSGPYNSQRSGPNRGVGANRANPRKSA</sequence>
<proteinExistence type="predicted"/>
<organism evidence="6">
    <name type="scientific">Riboviria sp</name>
    <dbReference type="NCBI Taxonomy" id="2585031"/>
    <lineage>
        <taxon>Viruses</taxon>
        <taxon>Riboviria</taxon>
    </lineage>
</organism>
<evidence type="ECO:0000256" key="1">
    <source>
        <dbReference type="ARBA" id="ARBA00022679"/>
    </source>
</evidence>
<keyword evidence="2" id="KW-0548">Nucleotidyltransferase</keyword>
<dbReference type="Pfam" id="PF22260">
    <property type="entry name" value="Permu_RdRp_thumb"/>
    <property type="match status" value="1"/>
</dbReference>
<dbReference type="InterPro" id="IPR043502">
    <property type="entry name" value="DNA/RNA_pol_sf"/>
</dbReference>
<name>A0A6M3YNU3_9VIRU</name>
<dbReference type="GO" id="GO:0003968">
    <property type="term" value="F:RNA-directed RNA polymerase activity"/>
    <property type="evidence" value="ECO:0007669"/>
    <property type="project" value="UniProtKB-KW"/>
</dbReference>
<dbReference type="InterPro" id="IPR054433">
    <property type="entry name" value="RdRp_thumb_ribovirus"/>
</dbReference>
<dbReference type="EMBL" id="MN933893">
    <property type="protein sequence ID" value="QJI53490.1"/>
    <property type="molecule type" value="Genomic_RNA"/>
</dbReference>
<feature type="domain" description="RNA-dependent RNA polymerase thumb" evidence="5">
    <location>
        <begin position="546"/>
        <end position="644"/>
    </location>
</feature>
<protein>
    <submittedName>
        <fullName evidence="6">RNA-dependent RNA polymerase</fullName>
    </submittedName>
</protein>
<keyword evidence="6" id="KW-0696">RNA-directed RNA polymerase</keyword>
<evidence type="ECO:0000256" key="2">
    <source>
        <dbReference type="ARBA" id="ARBA00022695"/>
    </source>
</evidence>
<evidence type="ECO:0000259" key="5">
    <source>
        <dbReference type="Pfam" id="PF22260"/>
    </source>
</evidence>
<dbReference type="Pfam" id="PF22152">
    <property type="entry name" value="Permu_RdRp_palm"/>
    <property type="match status" value="1"/>
</dbReference>
<evidence type="ECO:0000259" key="4">
    <source>
        <dbReference type="Pfam" id="PF22152"/>
    </source>
</evidence>
<feature type="region of interest" description="Disordered" evidence="3">
    <location>
        <begin position="1042"/>
        <end position="1127"/>
    </location>
</feature>
<feature type="domain" description="RNA-dependent RNA polymerase palm" evidence="4">
    <location>
        <begin position="155"/>
        <end position="526"/>
    </location>
</feature>
<evidence type="ECO:0000256" key="3">
    <source>
        <dbReference type="SAM" id="MobiDB-lite"/>
    </source>
</evidence>